<evidence type="ECO:0000313" key="2">
    <source>
        <dbReference type="Proteomes" id="UP000196573"/>
    </source>
</evidence>
<sequence length="442" mass="50793">MPKVHSPRKRAAPYNIVNKPPSDCPQGCRCSTVSGRHLRVISREVTRILQGDNDLSGYPGGALSEQITRIELPETNLSTCYQQDLDRHLRWQGIEKNDYDQWQTRYQTLSLKTDDLLLSLTHSELNPRAIALEQDFALRGAEGFSCPELRTVVENMQRILAYEVQQQDCYAAQEIKTYLDYLQLFLDQNPSPSYFSVHGLCTQFIALMDEYESGLYKGAQDERRKAIAFIGAIKLGSWIDGMTPDELYHEGIFIKASLPILGLDKGTLRNRIIWPSFEPLTAQGFEGIARYNISPMGLLLSHMGFHDGELMGRWYFTRHDRVHDGELAKRRKINHRKCQSIYATRRHLLEKITTNPLIHDTCGKLCFAHVHELLTGYKAVNGERLMRRRELVDPHDDYADVAAWFTQRLHYFDDIPKGLTGQHIVGSCYLLNQIEPFLRRAP</sequence>
<dbReference type="Proteomes" id="UP000196573">
    <property type="component" value="Unassembled WGS sequence"/>
</dbReference>
<accession>A0A1X7APY5</accession>
<reference evidence="1 2" key="1">
    <citation type="submission" date="2017-03" db="EMBL/GenBank/DDBJ databases">
        <authorList>
            <person name="Afonso C.L."/>
            <person name="Miller P.J."/>
            <person name="Scott M.A."/>
            <person name="Spackman E."/>
            <person name="Goraichik I."/>
            <person name="Dimitrov K.M."/>
            <person name="Suarez D.L."/>
            <person name="Swayne D.E."/>
        </authorList>
    </citation>
    <scope>NUCLEOTIDE SEQUENCE [LARGE SCALE GENOMIC DNA]</scope>
    <source>
        <strain evidence="1">SB41UT1</strain>
    </source>
</reference>
<organism evidence="1 2">
    <name type="scientific">Parendozoicomonas haliclonae</name>
    <dbReference type="NCBI Taxonomy" id="1960125"/>
    <lineage>
        <taxon>Bacteria</taxon>
        <taxon>Pseudomonadati</taxon>
        <taxon>Pseudomonadota</taxon>
        <taxon>Gammaproteobacteria</taxon>
        <taxon>Oceanospirillales</taxon>
        <taxon>Endozoicomonadaceae</taxon>
        <taxon>Parendozoicomonas</taxon>
    </lineage>
</organism>
<name>A0A1X7APY5_9GAMM</name>
<dbReference type="EMBL" id="FWPT01000011">
    <property type="protein sequence ID" value="SMA50203.1"/>
    <property type="molecule type" value="Genomic_DNA"/>
</dbReference>
<keyword evidence="2" id="KW-1185">Reference proteome</keyword>
<gene>
    <name evidence="1" type="ORF">EHSB41UT_03996</name>
</gene>
<dbReference type="AlphaFoldDB" id="A0A1X7APY5"/>
<evidence type="ECO:0000313" key="1">
    <source>
        <dbReference type="EMBL" id="SMA50203.1"/>
    </source>
</evidence>
<protein>
    <submittedName>
        <fullName evidence="1">Uncharacterized protein</fullName>
    </submittedName>
</protein>
<proteinExistence type="predicted"/>
<dbReference type="RefSeq" id="WP_133060592.1">
    <property type="nucleotide sequence ID" value="NZ_CBCSCN010000013.1"/>
</dbReference>